<name>A0ABD1SYY9_9LAMI</name>
<comment type="caution">
    <text evidence="1">The sequence shown here is derived from an EMBL/GenBank/DDBJ whole genome shotgun (WGS) entry which is preliminary data.</text>
</comment>
<accession>A0ABD1SYY9</accession>
<dbReference type="AlphaFoldDB" id="A0ABD1SYY9"/>
<dbReference type="EMBL" id="JBFOLK010000006">
    <property type="protein sequence ID" value="KAL2505654.1"/>
    <property type="molecule type" value="Genomic_DNA"/>
</dbReference>
<dbReference type="Proteomes" id="UP001604336">
    <property type="component" value="Unassembled WGS sequence"/>
</dbReference>
<evidence type="ECO:0000313" key="2">
    <source>
        <dbReference type="Proteomes" id="UP001604336"/>
    </source>
</evidence>
<organism evidence="1 2">
    <name type="scientific">Abeliophyllum distichum</name>
    <dbReference type="NCBI Taxonomy" id="126358"/>
    <lineage>
        <taxon>Eukaryota</taxon>
        <taxon>Viridiplantae</taxon>
        <taxon>Streptophyta</taxon>
        <taxon>Embryophyta</taxon>
        <taxon>Tracheophyta</taxon>
        <taxon>Spermatophyta</taxon>
        <taxon>Magnoliopsida</taxon>
        <taxon>eudicotyledons</taxon>
        <taxon>Gunneridae</taxon>
        <taxon>Pentapetalae</taxon>
        <taxon>asterids</taxon>
        <taxon>lamiids</taxon>
        <taxon>Lamiales</taxon>
        <taxon>Oleaceae</taxon>
        <taxon>Forsythieae</taxon>
        <taxon>Abeliophyllum</taxon>
    </lineage>
</organism>
<evidence type="ECO:0000313" key="1">
    <source>
        <dbReference type="EMBL" id="KAL2505654.1"/>
    </source>
</evidence>
<protein>
    <submittedName>
        <fullName evidence="1">Uncharacterized protein</fullName>
    </submittedName>
</protein>
<keyword evidence="2" id="KW-1185">Reference proteome</keyword>
<gene>
    <name evidence="1" type="ORF">Adt_21275</name>
</gene>
<sequence length="162" mass="17853">MAIACPGERYKEGSFGSCPIGSNIQFKFLIKDEIKNQCSNDQVCPYKCLSCTSDQWETVDIVEGGGPSSLSEKFSNGTSIMDIEDVCFDDHDSDDEAESYLPKKPCEALCLCSFRNHTRLSDYEAFAFDAKLSDLAQSEIVRGFQILKSSPSMRGSLIGMPS</sequence>
<reference evidence="2" key="1">
    <citation type="submission" date="2024-07" db="EMBL/GenBank/DDBJ databases">
        <title>Two chromosome-level genome assemblies of Korean endemic species Abeliophyllum distichum and Forsythia ovata (Oleaceae).</title>
        <authorList>
            <person name="Jang H."/>
        </authorList>
    </citation>
    <scope>NUCLEOTIDE SEQUENCE [LARGE SCALE GENOMIC DNA]</scope>
</reference>
<proteinExistence type="predicted"/>